<name>A0ABN2U856_9MICC</name>
<evidence type="ECO:0000313" key="1">
    <source>
        <dbReference type="EMBL" id="GAA2030687.1"/>
    </source>
</evidence>
<dbReference type="InterPro" id="IPR045596">
    <property type="entry name" value="DUF6459"/>
</dbReference>
<dbReference type="EMBL" id="BAAAMN010000013">
    <property type="protein sequence ID" value="GAA2030687.1"/>
    <property type="molecule type" value="Genomic_DNA"/>
</dbReference>
<evidence type="ECO:0000313" key="2">
    <source>
        <dbReference type="Proteomes" id="UP001501461"/>
    </source>
</evidence>
<accession>A0ABN2U856</accession>
<proteinExistence type="predicted"/>
<gene>
    <name evidence="1" type="ORF">GCM10009720_08660</name>
</gene>
<sequence>MSTALHEPLHLENLSENDVPLKRAPNLAPVADEKLSIDTVPGTLTTDVRHAANVSLSVAQPLEEYAPAESLRGGLVRSNVVDLQQKRAPKSIDNRHLLQIESMKNMTQTIGSAFVEAELGLRPFMQLSSWMELDLFHKLRPRVEHTANGKYLMAQRGGEDSTKVPSITPIAVRAAVCQNGAWETSMTIKVGQRARAIAMRLELHRERWRVTAFEIG</sequence>
<dbReference type="Pfam" id="PF20060">
    <property type="entry name" value="DUF6459"/>
    <property type="match status" value="1"/>
</dbReference>
<reference evidence="1 2" key="1">
    <citation type="journal article" date="2019" name="Int. J. Syst. Evol. Microbiol.">
        <title>The Global Catalogue of Microorganisms (GCM) 10K type strain sequencing project: providing services to taxonomists for standard genome sequencing and annotation.</title>
        <authorList>
            <consortium name="The Broad Institute Genomics Platform"/>
            <consortium name="The Broad Institute Genome Sequencing Center for Infectious Disease"/>
            <person name="Wu L."/>
            <person name="Ma J."/>
        </authorList>
    </citation>
    <scope>NUCLEOTIDE SEQUENCE [LARGE SCALE GENOMIC DNA]</scope>
    <source>
        <strain evidence="1 2">JCM 13595</strain>
    </source>
</reference>
<dbReference type="Proteomes" id="UP001501461">
    <property type="component" value="Unassembled WGS sequence"/>
</dbReference>
<comment type="caution">
    <text evidence="1">The sequence shown here is derived from an EMBL/GenBank/DDBJ whole genome shotgun (WGS) entry which is preliminary data.</text>
</comment>
<dbReference type="RefSeq" id="WP_343956367.1">
    <property type="nucleotide sequence ID" value="NZ_BAAAMN010000013.1"/>
</dbReference>
<keyword evidence="2" id="KW-1185">Reference proteome</keyword>
<protein>
    <submittedName>
        <fullName evidence="1">Uncharacterized protein</fullName>
    </submittedName>
</protein>
<organism evidence="1 2">
    <name type="scientific">Yaniella flava</name>
    <dbReference type="NCBI Taxonomy" id="287930"/>
    <lineage>
        <taxon>Bacteria</taxon>
        <taxon>Bacillati</taxon>
        <taxon>Actinomycetota</taxon>
        <taxon>Actinomycetes</taxon>
        <taxon>Micrococcales</taxon>
        <taxon>Micrococcaceae</taxon>
        <taxon>Yaniella</taxon>
    </lineage>
</organism>